<protein>
    <submittedName>
        <fullName evidence="1">DUF4012 domain-containing protein</fullName>
    </submittedName>
</protein>
<gene>
    <name evidence="1" type="ORF">D4765_07310</name>
</gene>
<proteinExistence type="predicted"/>
<dbReference type="InterPro" id="IPR025101">
    <property type="entry name" value="DUF4012"/>
</dbReference>
<dbReference type="RefSeq" id="WP_136641632.1">
    <property type="nucleotide sequence ID" value="NZ_QYRT01000010.1"/>
</dbReference>
<dbReference type="Pfam" id="PF13196">
    <property type="entry name" value="DUF4012"/>
    <property type="match status" value="1"/>
</dbReference>
<evidence type="ECO:0000313" key="1">
    <source>
        <dbReference type="EMBL" id="TIH37812.1"/>
    </source>
</evidence>
<dbReference type="AlphaFoldDB" id="A0A4T2C318"/>
<organism evidence="1 2">
    <name type="scientific">Subtercola vilae</name>
    <dbReference type="NCBI Taxonomy" id="2056433"/>
    <lineage>
        <taxon>Bacteria</taxon>
        <taxon>Bacillati</taxon>
        <taxon>Actinomycetota</taxon>
        <taxon>Actinomycetes</taxon>
        <taxon>Micrococcales</taxon>
        <taxon>Microbacteriaceae</taxon>
        <taxon>Subtercola</taxon>
    </lineage>
</organism>
<sequence>MLVIALACVVGYVANQVLQAKSSLEAAQASVTQIQSQLSSLDVSALSASATDFAGHAHDAATYTNDPLYKLAEIVPVVGPNLTAVRELSGSLDSIGSQVLLPVVDFSKTLTPASLKPVDGKLNVALLTSGDATLASADAAIVANVATISAIPTDGTVSQISSAKTQLVTALGKAHTEIGTVRSTVATVQSMLGMNGPRHYVLAFLNNAETTGLGGGPASLSMLTVDNGAFALTDHASSQDFPLTDGPVRDIDQNVKNIFGTGVVSTLNWSTARPDFPTAALTIQAFWQKYKGGTVDGVISIDPIALSYLLKATGPMTLTSGEQITADNAVPLLLHDIYLRFPPLDIETGSDAFFKDAAATVFSGITSTSADPQTLIDAVNKGIDSGNILAWSPIPAEQKLIASSPLQGVLPTDNAKSTLVGTYFRDVTTSKADYWIQSHVDLSTDVCTNPTNPTFTETVTLHSTMTVAESETLPRFVVGGNFGGTQVSTEVYIYGPVGASTGEQVAGTTSVSAAVRSSASDLGRPVARFLVNLKPGETNTVTASFSGVGGVYGPPVIQTTPMMNTTTTALTAAGCK</sequence>
<name>A0A4T2C318_9MICO</name>
<dbReference type="EMBL" id="QYRT01000010">
    <property type="protein sequence ID" value="TIH37812.1"/>
    <property type="molecule type" value="Genomic_DNA"/>
</dbReference>
<dbReference type="Proteomes" id="UP000306192">
    <property type="component" value="Unassembled WGS sequence"/>
</dbReference>
<dbReference type="OrthoDB" id="3203519at2"/>
<accession>A0A4T2C318</accession>
<keyword evidence="2" id="KW-1185">Reference proteome</keyword>
<evidence type="ECO:0000313" key="2">
    <source>
        <dbReference type="Proteomes" id="UP000306192"/>
    </source>
</evidence>
<comment type="caution">
    <text evidence="1">The sequence shown here is derived from an EMBL/GenBank/DDBJ whole genome shotgun (WGS) entry which is preliminary data.</text>
</comment>
<reference evidence="1 2" key="1">
    <citation type="journal article" date="2019" name="Microorganisms">
        <title>Systematic Affiliation and Genome Analysis of Subtercola vilae DB165(T) with Particular Emphasis on Cold Adaptation of an Isolate from a High-Altitude Cold Volcano Lake.</title>
        <authorList>
            <person name="Villalobos A.S."/>
            <person name="Wiese J."/>
            <person name="Imhoff J.F."/>
            <person name="Dorador C."/>
            <person name="Keller A."/>
            <person name="Hentschel U."/>
        </authorList>
    </citation>
    <scope>NUCLEOTIDE SEQUENCE [LARGE SCALE GENOMIC DNA]</scope>
    <source>
        <strain evidence="1 2">DB165</strain>
    </source>
</reference>